<dbReference type="Proteomes" id="UP001356170">
    <property type="component" value="Unassembled WGS sequence"/>
</dbReference>
<organism evidence="2 3">
    <name type="scientific">Aquilutibacter rugosus</name>
    <dbReference type="NCBI Taxonomy" id="3115820"/>
    <lineage>
        <taxon>Bacteria</taxon>
        <taxon>Pseudomonadati</taxon>
        <taxon>Pseudomonadota</taxon>
        <taxon>Gammaproteobacteria</taxon>
        <taxon>Lysobacterales</taxon>
        <taxon>Lysobacteraceae</taxon>
        <taxon>Aquilutibacter</taxon>
    </lineage>
</organism>
<evidence type="ECO:0000313" key="3">
    <source>
        <dbReference type="Proteomes" id="UP001356170"/>
    </source>
</evidence>
<gene>
    <name evidence="2" type="ORF">V3390_03665</name>
</gene>
<evidence type="ECO:0000313" key="2">
    <source>
        <dbReference type="EMBL" id="MEF2155330.1"/>
    </source>
</evidence>
<proteinExistence type="predicted"/>
<evidence type="ECO:0000256" key="1">
    <source>
        <dbReference type="SAM" id="SignalP"/>
    </source>
</evidence>
<dbReference type="Gene3D" id="3.30.10.10">
    <property type="entry name" value="Trypsin Inhibitor V, subunit A"/>
    <property type="match status" value="1"/>
</dbReference>
<keyword evidence="3" id="KW-1185">Reference proteome</keyword>
<sequence>MNKSALMALAAAGTLALAACTPQPIIRADGTVGPAESTGPSAPAGSCNVTNLGWAVGQIATTETLVRIKRDSGASVGRVIAPGTMVTKDFRADRVNVHINSNTERKIQRTTCG</sequence>
<dbReference type="Pfam" id="PF11720">
    <property type="entry name" value="Inhibitor_I78"/>
    <property type="match status" value="1"/>
</dbReference>
<keyword evidence="1" id="KW-0732">Signal</keyword>
<accession>A0ABU7UZ04</accession>
<name>A0ABU7UZ04_9GAMM</name>
<comment type="caution">
    <text evidence="2">The sequence shown here is derived from an EMBL/GenBank/DDBJ whole genome shotgun (WGS) entry which is preliminary data.</text>
</comment>
<protein>
    <submittedName>
        <fullName evidence="2">I78 family peptidase inhibitor</fullName>
    </submittedName>
</protein>
<dbReference type="InterPro" id="IPR021719">
    <property type="entry name" value="Prot_inh_I78"/>
</dbReference>
<dbReference type="EMBL" id="JAZHBO010000001">
    <property type="protein sequence ID" value="MEF2155330.1"/>
    <property type="molecule type" value="Genomic_DNA"/>
</dbReference>
<dbReference type="PROSITE" id="PS51257">
    <property type="entry name" value="PROKAR_LIPOPROTEIN"/>
    <property type="match status" value="1"/>
</dbReference>
<reference evidence="2 3" key="1">
    <citation type="submission" date="2024-01" db="EMBL/GenBank/DDBJ databases">
        <title>Novel species of the genus Luteimonas isolated from rivers.</title>
        <authorList>
            <person name="Lu H."/>
        </authorList>
    </citation>
    <scope>NUCLEOTIDE SEQUENCE [LARGE SCALE GENOMIC DNA]</scope>
    <source>
        <strain evidence="2 3">FXH3W</strain>
    </source>
</reference>
<dbReference type="RefSeq" id="WP_331703394.1">
    <property type="nucleotide sequence ID" value="NZ_JAZHBO010000001.1"/>
</dbReference>
<feature type="chain" id="PRO_5046002013" evidence="1">
    <location>
        <begin position="19"/>
        <end position="113"/>
    </location>
</feature>
<feature type="signal peptide" evidence="1">
    <location>
        <begin position="1"/>
        <end position="18"/>
    </location>
</feature>